<evidence type="ECO:0000256" key="1">
    <source>
        <dbReference type="ARBA" id="ARBA00009437"/>
    </source>
</evidence>
<dbReference type="Proteomes" id="UP000216947">
    <property type="component" value="Unassembled WGS sequence"/>
</dbReference>
<reference evidence="8" key="1">
    <citation type="submission" date="2017-05" db="EMBL/GenBank/DDBJ databases">
        <title>Complete and WGS of Bordetella genogroups.</title>
        <authorList>
            <person name="Spilker T."/>
            <person name="Lipuma J."/>
        </authorList>
    </citation>
    <scope>NUCLEOTIDE SEQUENCE [LARGE SCALE GENOMIC DNA]</scope>
    <source>
        <strain evidence="8">AU18089</strain>
    </source>
</reference>
<dbReference type="EMBL" id="NEVK01000008">
    <property type="protein sequence ID" value="OZI16285.1"/>
    <property type="molecule type" value="Genomic_DNA"/>
</dbReference>
<keyword evidence="5" id="KW-0472">Membrane</keyword>
<dbReference type="OrthoDB" id="8651113at2"/>
<dbReference type="InterPro" id="IPR036390">
    <property type="entry name" value="WH_DNA-bd_sf"/>
</dbReference>
<dbReference type="SUPFAM" id="SSF46785">
    <property type="entry name" value="Winged helix' DNA-binding domain"/>
    <property type="match status" value="1"/>
</dbReference>
<dbReference type="InterPro" id="IPR000847">
    <property type="entry name" value="LysR_HTH_N"/>
</dbReference>
<dbReference type="GO" id="GO:0003700">
    <property type="term" value="F:DNA-binding transcription factor activity"/>
    <property type="evidence" value="ECO:0007669"/>
    <property type="project" value="InterPro"/>
</dbReference>
<dbReference type="Gene3D" id="3.40.190.10">
    <property type="entry name" value="Periplasmic binding protein-like II"/>
    <property type="match status" value="2"/>
</dbReference>
<dbReference type="RefSeq" id="WP_094797426.1">
    <property type="nucleotide sequence ID" value="NZ_NEVI01000020.1"/>
</dbReference>
<dbReference type="InterPro" id="IPR036388">
    <property type="entry name" value="WH-like_DNA-bd_sf"/>
</dbReference>
<dbReference type="PRINTS" id="PR00039">
    <property type="entry name" value="HTHLYSR"/>
</dbReference>
<dbReference type="GO" id="GO:0000976">
    <property type="term" value="F:transcription cis-regulatory region binding"/>
    <property type="evidence" value="ECO:0007669"/>
    <property type="project" value="TreeGrafter"/>
</dbReference>
<feature type="domain" description="HTH lysR-type" evidence="6">
    <location>
        <begin position="2"/>
        <end position="59"/>
    </location>
</feature>
<feature type="transmembrane region" description="Helical" evidence="5">
    <location>
        <begin position="222"/>
        <end position="243"/>
    </location>
</feature>
<evidence type="ECO:0000256" key="3">
    <source>
        <dbReference type="ARBA" id="ARBA00023125"/>
    </source>
</evidence>
<accession>A0A261QU25</accession>
<evidence type="ECO:0000313" key="8">
    <source>
        <dbReference type="Proteomes" id="UP000216947"/>
    </source>
</evidence>
<evidence type="ECO:0000256" key="5">
    <source>
        <dbReference type="SAM" id="Phobius"/>
    </source>
</evidence>
<evidence type="ECO:0000256" key="2">
    <source>
        <dbReference type="ARBA" id="ARBA00023015"/>
    </source>
</evidence>
<dbReference type="Pfam" id="PF00126">
    <property type="entry name" value="HTH_1"/>
    <property type="match status" value="1"/>
</dbReference>
<keyword evidence="5" id="KW-1133">Transmembrane helix</keyword>
<proteinExistence type="inferred from homology"/>
<name>A0A261QU25_9BORD</name>
<gene>
    <name evidence="7" type="ORF">CAL19_16465</name>
</gene>
<evidence type="ECO:0000313" key="7">
    <source>
        <dbReference type="EMBL" id="OZI16285.1"/>
    </source>
</evidence>
<dbReference type="PROSITE" id="PS50931">
    <property type="entry name" value="HTH_LYSR"/>
    <property type="match status" value="1"/>
</dbReference>
<dbReference type="PANTHER" id="PTHR30126">
    <property type="entry name" value="HTH-TYPE TRANSCRIPTIONAL REGULATOR"/>
    <property type="match status" value="1"/>
</dbReference>
<comment type="caution">
    <text evidence="7">The sequence shown here is derived from an EMBL/GenBank/DDBJ whole genome shotgun (WGS) entry which is preliminary data.</text>
</comment>
<dbReference type="SUPFAM" id="SSF53850">
    <property type="entry name" value="Periplasmic binding protein-like II"/>
    <property type="match status" value="1"/>
</dbReference>
<protein>
    <submittedName>
        <fullName evidence="7">LysR family transcriptional regulator</fullName>
    </submittedName>
</protein>
<keyword evidence="2" id="KW-0805">Transcription regulation</keyword>
<evidence type="ECO:0000259" key="6">
    <source>
        <dbReference type="PROSITE" id="PS50931"/>
    </source>
</evidence>
<keyword evidence="3" id="KW-0238">DNA-binding</keyword>
<dbReference type="Pfam" id="PF03466">
    <property type="entry name" value="LysR_substrate"/>
    <property type="match status" value="1"/>
</dbReference>
<dbReference type="AlphaFoldDB" id="A0A261QU25"/>
<evidence type="ECO:0000256" key="4">
    <source>
        <dbReference type="ARBA" id="ARBA00023163"/>
    </source>
</evidence>
<keyword evidence="5" id="KW-0812">Transmembrane</keyword>
<dbReference type="Gene3D" id="1.10.10.10">
    <property type="entry name" value="Winged helix-like DNA-binding domain superfamily/Winged helix DNA-binding domain"/>
    <property type="match status" value="1"/>
</dbReference>
<sequence length="302" mass="33860">MLTFKQIEALYWVVQLGGFANAAERLNTTQSAITKRIQELETSFNIQIFDRSGQKATLTRTGEDLLELAADLLARRDQMLLKMKGFKPFTGSLRLGITEITAMTWLPQLMQALRAAFPELAVQLKIGMAWNLQQNLLSGQLDMAILHWEIRNPHLESEPLAQVDFGWAGSPALISPAKVYTPEDISRMNVIRQDPDSALNVIYDEWLAPYTAQTNLFTINSLQAMVGLTVAGLGVACIPLGYFSDLFKSRKLVQVRTTKPLPTSMYCAMYARQSNPMFYREIARIARDVCDFTRPYGGGLSV</sequence>
<dbReference type="CDD" id="cd05466">
    <property type="entry name" value="PBP2_LTTR_substrate"/>
    <property type="match status" value="1"/>
</dbReference>
<comment type="similarity">
    <text evidence="1">Belongs to the LysR transcriptional regulatory family.</text>
</comment>
<keyword evidence="4" id="KW-0804">Transcription</keyword>
<keyword evidence="8" id="KW-1185">Reference proteome</keyword>
<organism evidence="7 8">
    <name type="scientific">Bordetella genomosp. 7</name>
    <dbReference type="NCBI Taxonomy" id="1416805"/>
    <lineage>
        <taxon>Bacteria</taxon>
        <taxon>Pseudomonadati</taxon>
        <taxon>Pseudomonadota</taxon>
        <taxon>Betaproteobacteria</taxon>
        <taxon>Burkholderiales</taxon>
        <taxon>Alcaligenaceae</taxon>
        <taxon>Bordetella</taxon>
    </lineage>
</organism>
<dbReference type="PANTHER" id="PTHR30126:SF77">
    <property type="entry name" value="TRANSCRIPTIONAL REGULATORY PROTEIN"/>
    <property type="match status" value="1"/>
</dbReference>
<dbReference type="InterPro" id="IPR005119">
    <property type="entry name" value="LysR_subst-bd"/>
</dbReference>